<accession>A0A0F9LDT4</accession>
<sequence length="101" mass="12092">MKLLALYLMMVLAVLCCATEMTEDERYVRVTARAEEVDRIKIFKLDCEYKNWKIGYDGPHSNRERTMMTKTRNAFIHPHARLSDYSCMSNQDYDRWVRESM</sequence>
<evidence type="ECO:0000313" key="1">
    <source>
        <dbReference type="EMBL" id="KKM93144.1"/>
    </source>
</evidence>
<dbReference type="EMBL" id="LAZR01006306">
    <property type="protein sequence ID" value="KKM93144.1"/>
    <property type="molecule type" value="Genomic_DNA"/>
</dbReference>
<reference evidence="1" key="1">
    <citation type="journal article" date="2015" name="Nature">
        <title>Complex archaea that bridge the gap between prokaryotes and eukaryotes.</title>
        <authorList>
            <person name="Spang A."/>
            <person name="Saw J.H."/>
            <person name="Jorgensen S.L."/>
            <person name="Zaremba-Niedzwiedzka K."/>
            <person name="Martijn J."/>
            <person name="Lind A.E."/>
            <person name="van Eijk R."/>
            <person name="Schleper C."/>
            <person name="Guy L."/>
            <person name="Ettema T.J."/>
        </authorList>
    </citation>
    <scope>NUCLEOTIDE SEQUENCE</scope>
</reference>
<dbReference type="AlphaFoldDB" id="A0A0F9LDT4"/>
<name>A0A0F9LDT4_9ZZZZ</name>
<gene>
    <name evidence="1" type="ORF">LCGC14_1211440</name>
</gene>
<comment type="caution">
    <text evidence="1">The sequence shown here is derived from an EMBL/GenBank/DDBJ whole genome shotgun (WGS) entry which is preliminary data.</text>
</comment>
<protein>
    <submittedName>
        <fullName evidence="1">Uncharacterized protein</fullName>
    </submittedName>
</protein>
<organism evidence="1">
    <name type="scientific">marine sediment metagenome</name>
    <dbReference type="NCBI Taxonomy" id="412755"/>
    <lineage>
        <taxon>unclassified sequences</taxon>
        <taxon>metagenomes</taxon>
        <taxon>ecological metagenomes</taxon>
    </lineage>
</organism>
<proteinExistence type="predicted"/>